<evidence type="ECO:0000313" key="3">
    <source>
        <dbReference type="Proteomes" id="UP000191905"/>
    </source>
</evidence>
<dbReference type="Proteomes" id="UP000191905">
    <property type="component" value="Unassembled WGS sequence"/>
</dbReference>
<dbReference type="OrthoDB" id="8076371at2"/>
<feature type="domain" description="Putative Flp pilus-assembly TadG-like N-terminal" evidence="1">
    <location>
        <begin position="14"/>
        <end position="56"/>
    </location>
</feature>
<dbReference type="Pfam" id="PF13400">
    <property type="entry name" value="Tad"/>
    <property type="match status" value="1"/>
</dbReference>
<dbReference type="AlphaFoldDB" id="A0A1V8RNT3"/>
<name>A0A1V8RNT3_9HYPH</name>
<protein>
    <recommendedName>
        <fullName evidence="1">Putative Flp pilus-assembly TadG-like N-terminal domain-containing protein</fullName>
    </recommendedName>
</protein>
<comment type="caution">
    <text evidence="2">The sequence shown here is derived from an EMBL/GenBank/DDBJ whole genome shotgun (WGS) entry which is preliminary data.</text>
</comment>
<dbReference type="EMBL" id="MDET01000023">
    <property type="protein sequence ID" value="OQM74836.1"/>
    <property type="molecule type" value="Genomic_DNA"/>
</dbReference>
<keyword evidence="3" id="KW-1185">Reference proteome</keyword>
<dbReference type="InterPro" id="IPR028087">
    <property type="entry name" value="Tad_N"/>
</dbReference>
<gene>
    <name evidence="2" type="ORF">BFN67_04180</name>
</gene>
<sequence>MRNACRRFLRCKSGSFAPIMAITAVPLLLAVGLVTDYSSAVSTHSTMQNALDAATLSLIGMPRTATDDDRQVKLQANYAANGGRGTAELASAVFDADGTLRISASAGYAMPTQFMSMAMIHDVPIDVTSKLVKKPRLIEATFKIDKASGYWNKTITLYGSKPDEKNSNGLMQIKYEYNGKGGDKGYGTTTVYTPDEDGKFNVIRQQEICTSSSNNKNSTANTFRDGSLYTTCKFDSKYGSGATIDVSKMQSLYLQMDVTSGDKATRKSDDPKTSNFMYLDGVQVRKNEAVDIFTAVPCGQTSSQAWEDGGNNPPSLDVKNADFFYKVTGKCDFSQMGSDTRLTQ</sequence>
<reference evidence="2 3" key="1">
    <citation type="journal article" date="2016" name="Int. J. Syst. Evol. Microbiol.">
        <title>Pseudaminobacter manganicus sp. nov., isolated from sludge of a manganese mine.</title>
        <authorList>
            <person name="Li J."/>
            <person name="Huang J."/>
            <person name="Liao S."/>
            <person name="Wang G."/>
        </authorList>
    </citation>
    <scope>NUCLEOTIDE SEQUENCE [LARGE SCALE GENOMIC DNA]</scope>
    <source>
        <strain evidence="2 3">JH-7</strain>
    </source>
</reference>
<proteinExistence type="predicted"/>
<organism evidence="2 3">
    <name type="scientific">Manganibacter manganicus</name>
    <dbReference type="NCBI Taxonomy" id="1873176"/>
    <lineage>
        <taxon>Bacteria</taxon>
        <taxon>Pseudomonadati</taxon>
        <taxon>Pseudomonadota</taxon>
        <taxon>Alphaproteobacteria</taxon>
        <taxon>Hyphomicrobiales</taxon>
        <taxon>Phyllobacteriaceae</taxon>
        <taxon>Manganibacter</taxon>
    </lineage>
</organism>
<dbReference type="STRING" id="1873176.BFN67_04180"/>
<accession>A0A1V8RNT3</accession>
<dbReference type="RefSeq" id="WP_080920499.1">
    <property type="nucleotide sequence ID" value="NZ_MDET01000023.1"/>
</dbReference>
<evidence type="ECO:0000313" key="2">
    <source>
        <dbReference type="EMBL" id="OQM74836.1"/>
    </source>
</evidence>
<evidence type="ECO:0000259" key="1">
    <source>
        <dbReference type="Pfam" id="PF13400"/>
    </source>
</evidence>